<gene>
    <name evidence="1" type="ORF">AB6A40_009245</name>
</gene>
<protein>
    <submittedName>
        <fullName evidence="1">Uncharacterized protein</fullName>
    </submittedName>
</protein>
<name>A0ABD6ERQ4_9BILA</name>
<dbReference type="Proteomes" id="UP001608902">
    <property type="component" value="Unassembled WGS sequence"/>
</dbReference>
<proteinExistence type="predicted"/>
<evidence type="ECO:0000313" key="1">
    <source>
        <dbReference type="EMBL" id="MFH4982536.1"/>
    </source>
</evidence>
<evidence type="ECO:0000313" key="2">
    <source>
        <dbReference type="Proteomes" id="UP001608902"/>
    </source>
</evidence>
<organism evidence="1 2">
    <name type="scientific">Gnathostoma spinigerum</name>
    <dbReference type="NCBI Taxonomy" id="75299"/>
    <lineage>
        <taxon>Eukaryota</taxon>
        <taxon>Metazoa</taxon>
        <taxon>Ecdysozoa</taxon>
        <taxon>Nematoda</taxon>
        <taxon>Chromadorea</taxon>
        <taxon>Rhabditida</taxon>
        <taxon>Spirurina</taxon>
        <taxon>Gnathostomatomorpha</taxon>
        <taxon>Gnathostomatoidea</taxon>
        <taxon>Gnathostomatidae</taxon>
        <taxon>Gnathostoma</taxon>
    </lineage>
</organism>
<comment type="caution">
    <text evidence="1">The sequence shown here is derived from an EMBL/GenBank/DDBJ whole genome shotgun (WGS) entry which is preliminary data.</text>
</comment>
<sequence>MKSVLGNMESIALHGRVIDGDRRGGAKLERPTTARYTRKIHFEITSNAMFCLIALRQIGVVGQSKVACVSETYVLIDGLQIDNRSEFDRMCLPMNFRLIGSVGYPNHFVAFSVEYGQKID</sequence>
<dbReference type="EMBL" id="JBGFUD010009524">
    <property type="protein sequence ID" value="MFH4982536.1"/>
    <property type="molecule type" value="Genomic_DNA"/>
</dbReference>
<keyword evidence="2" id="KW-1185">Reference proteome</keyword>
<accession>A0ABD6ERQ4</accession>
<dbReference type="AlphaFoldDB" id="A0ABD6ERQ4"/>
<reference evidence="1 2" key="1">
    <citation type="submission" date="2024-08" db="EMBL/GenBank/DDBJ databases">
        <title>Gnathostoma spinigerum genome.</title>
        <authorList>
            <person name="Gonzalez-Bertolin B."/>
            <person name="Monzon S."/>
            <person name="Zaballos A."/>
            <person name="Jimenez P."/>
            <person name="Dekumyoy P."/>
            <person name="Varona S."/>
            <person name="Cuesta I."/>
            <person name="Sumanam S."/>
            <person name="Adisakwattana P."/>
            <person name="Gasser R.B."/>
            <person name="Hernandez-Gonzalez A."/>
            <person name="Young N.D."/>
            <person name="Perteguer M.J."/>
        </authorList>
    </citation>
    <scope>NUCLEOTIDE SEQUENCE [LARGE SCALE GENOMIC DNA]</scope>
    <source>
        <strain evidence="1">AL3</strain>
        <tissue evidence="1">Liver</tissue>
    </source>
</reference>